<dbReference type="InterPro" id="IPR051781">
    <property type="entry name" value="Metallo-dep_Hydrolase"/>
</dbReference>
<feature type="domain" description="Amidohydrolase-related" evidence="1">
    <location>
        <begin position="161"/>
        <end position="346"/>
    </location>
</feature>
<dbReference type="PANTHER" id="PTHR43135">
    <property type="entry name" value="ALPHA-D-RIBOSE 1-METHYLPHOSPHONATE 5-TRIPHOSPHATE DIPHOSPHATASE"/>
    <property type="match status" value="1"/>
</dbReference>
<dbReference type="GO" id="GO:0016810">
    <property type="term" value="F:hydrolase activity, acting on carbon-nitrogen (but not peptide) bonds"/>
    <property type="evidence" value="ECO:0007669"/>
    <property type="project" value="InterPro"/>
</dbReference>
<dbReference type="Pfam" id="PF01979">
    <property type="entry name" value="Amidohydro_1"/>
    <property type="match status" value="1"/>
</dbReference>
<dbReference type="InterPro" id="IPR006680">
    <property type="entry name" value="Amidohydro-rel"/>
</dbReference>
<dbReference type="Gene3D" id="2.30.40.10">
    <property type="entry name" value="Urease, subunit C, domain 1"/>
    <property type="match status" value="1"/>
</dbReference>
<reference evidence="2 3" key="1">
    <citation type="submission" date="2020-08" db="EMBL/GenBank/DDBJ databases">
        <title>Sequencing the genomes of 1000 actinobacteria strains.</title>
        <authorList>
            <person name="Klenk H.-P."/>
        </authorList>
    </citation>
    <scope>NUCLEOTIDE SEQUENCE [LARGE SCALE GENOMIC DNA]</scope>
    <source>
        <strain evidence="2 3">DSM 45809</strain>
    </source>
</reference>
<dbReference type="PANTHER" id="PTHR43135:SF4">
    <property type="entry name" value="AMIDOHYDROLASE-RELATED DOMAIN-CONTAINING PROTEIN"/>
    <property type="match status" value="1"/>
</dbReference>
<dbReference type="InterPro" id="IPR032466">
    <property type="entry name" value="Metal_Hydrolase"/>
</dbReference>
<protein>
    <submittedName>
        <fullName evidence="2">Imidazolonepropionase-like amidohydrolase</fullName>
    </submittedName>
</protein>
<organism evidence="2 3">
    <name type="scientific">Actinoplanes octamycinicus</name>
    <dbReference type="NCBI Taxonomy" id="135948"/>
    <lineage>
        <taxon>Bacteria</taxon>
        <taxon>Bacillati</taxon>
        <taxon>Actinomycetota</taxon>
        <taxon>Actinomycetes</taxon>
        <taxon>Micromonosporales</taxon>
        <taxon>Micromonosporaceae</taxon>
        <taxon>Actinoplanes</taxon>
    </lineage>
</organism>
<accession>A0A7W7M9Q7</accession>
<dbReference type="Proteomes" id="UP000546162">
    <property type="component" value="Unassembled WGS sequence"/>
</dbReference>
<keyword evidence="3" id="KW-1185">Reference proteome</keyword>
<dbReference type="RefSeq" id="WP_185042524.1">
    <property type="nucleotide sequence ID" value="NZ_BAABFG010000005.1"/>
</dbReference>
<keyword evidence="2" id="KW-0378">Hydrolase</keyword>
<evidence type="ECO:0000313" key="2">
    <source>
        <dbReference type="EMBL" id="MBB4742111.1"/>
    </source>
</evidence>
<dbReference type="InterPro" id="IPR011059">
    <property type="entry name" value="Metal-dep_hydrolase_composite"/>
</dbReference>
<dbReference type="AlphaFoldDB" id="A0A7W7M9Q7"/>
<evidence type="ECO:0000313" key="3">
    <source>
        <dbReference type="Proteomes" id="UP000546162"/>
    </source>
</evidence>
<proteinExistence type="predicted"/>
<gene>
    <name evidence="2" type="ORF">BJY16_005570</name>
</gene>
<dbReference type="Gene3D" id="3.20.20.140">
    <property type="entry name" value="Metal-dependent hydrolases"/>
    <property type="match status" value="1"/>
</dbReference>
<sequence>MTVLRVRGLALPEGEPIDLYADGDRWTLDPVAGAELVAEGWILPGLVDAHTHPGAEAPGRPLDADLLTEDLRAHLDAGVTLIRAPGLAGDPPDWFGRADGSPRAFHAGPWIAQHGQFMPGWGRRPELTELPAVAAEQAARTGWAKIVIDWQPDDDVMPVGVLREAVERVHAVGGRLAVHSQQAAGGSVAVEAGVDSVEHGMGLDRDLLPRMAERGIALTPTLSVITASLARIVAEPGDTNRRWYVPGASAHARLTAAAVEAGVVVLAGTDSRPHGGIADEVRALVAAGVSPHQALAAASWTARSYLGLPGLVDGGPADAVVFGTDPRADLSQLSTPRAVIVRGKRVR</sequence>
<comment type="caution">
    <text evidence="2">The sequence shown here is derived from an EMBL/GenBank/DDBJ whole genome shotgun (WGS) entry which is preliminary data.</text>
</comment>
<evidence type="ECO:0000259" key="1">
    <source>
        <dbReference type="Pfam" id="PF01979"/>
    </source>
</evidence>
<dbReference type="SUPFAM" id="SSF51556">
    <property type="entry name" value="Metallo-dependent hydrolases"/>
    <property type="match status" value="1"/>
</dbReference>
<dbReference type="EMBL" id="JACHNB010000001">
    <property type="protein sequence ID" value="MBB4742111.1"/>
    <property type="molecule type" value="Genomic_DNA"/>
</dbReference>
<name>A0A7W7M9Q7_9ACTN</name>